<dbReference type="EMBL" id="LXQA010535254">
    <property type="protein sequence ID" value="MCI57797.1"/>
    <property type="molecule type" value="Genomic_DNA"/>
</dbReference>
<feature type="non-terminal residue" evidence="1">
    <location>
        <position position="1"/>
    </location>
</feature>
<name>A0A392TBI7_9FABA</name>
<sequence length="51" mass="5181">GLPAQVVAEVELVVVAQLSAARSVSSPYDAFHSSPYAAFRPAPVVLGIDGA</sequence>
<proteinExistence type="predicted"/>
<comment type="caution">
    <text evidence="1">The sequence shown here is derived from an EMBL/GenBank/DDBJ whole genome shotgun (WGS) entry which is preliminary data.</text>
</comment>
<accession>A0A392TBI7</accession>
<dbReference type="AlphaFoldDB" id="A0A392TBI7"/>
<evidence type="ECO:0000313" key="1">
    <source>
        <dbReference type="EMBL" id="MCI57797.1"/>
    </source>
</evidence>
<organism evidence="1 2">
    <name type="scientific">Trifolium medium</name>
    <dbReference type="NCBI Taxonomy" id="97028"/>
    <lineage>
        <taxon>Eukaryota</taxon>
        <taxon>Viridiplantae</taxon>
        <taxon>Streptophyta</taxon>
        <taxon>Embryophyta</taxon>
        <taxon>Tracheophyta</taxon>
        <taxon>Spermatophyta</taxon>
        <taxon>Magnoliopsida</taxon>
        <taxon>eudicotyledons</taxon>
        <taxon>Gunneridae</taxon>
        <taxon>Pentapetalae</taxon>
        <taxon>rosids</taxon>
        <taxon>fabids</taxon>
        <taxon>Fabales</taxon>
        <taxon>Fabaceae</taxon>
        <taxon>Papilionoideae</taxon>
        <taxon>50 kb inversion clade</taxon>
        <taxon>NPAAA clade</taxon>
        <taxon>Hologalegina</taxon>
        <taxon>IRL clade</taxon>
        <taxon>Trifolieae</taxon>
        <taxon>Trifolium</taxon>
    </lineage>
</organism>
<reference evidence="1 2" key="1">
    <citation type="journal article" date="2018" name="Front. Plant Sci.">
        <title>Red Clover (Trifolium pratense) and Zigzag Clover (T. medium) - A Picture of Genomic Similarities and Differences.</title>
        <authorList>
            <person name="Dluhosova J."/>
            <person name="Istvanek J."/>
            <person name="Nedelnik J."/>
            <person name="Repkova J."/>
        </authorList>
    </citation>
    <scope>NUCLEOTIDE SEQUENCE [LARGE SCALE GENOMIC DNA]</scope>
    <source>
        <strain evidence="2">cv. 10/8</strain>
        <tissue evidence="1">Leaf</tissue>
    </source>
</reference>
<evidence type="ECO:0000313" key="2">
    <source>
        <dbReference type="Proteomes" id="UP000265520"/>
    </source>
</evidence>
<dbReference type="Proteomes" id="UP000265520">
    <property type="component" value="Unassembled WGS sequence"/>
</dbReference>
<keyword evidence="2" id="KW-1185">Reference proteome</keyword>
<protein>
    <submittedName>
        <fullName evidence="1">Uncharacterized protein</fullName>
    </submittedName>
</protein>